<dbReference type="GO" id="GO:0005172">
    <property type="term" value="F:vascular endothelial growth factor receptor binding"/>
    <property type="evidence" value="ECO:0007669"/>
    <property type="project" value="TreeGrafter"/>
</dbReference>
<feature type="signal peptide" evidence="5">
    <location>
        <begin position="1"/>
        <end position="23"/>
    </location>
</feature>
<dbReference type="InterPro" id="IPR000072">
    <property type="entry name" value="PDGF/VEGF_dom"/>
</dbReference>
<dbReference type="GO" id="GO:0045766">
    <property type="term" value="P:positive regulation of angiogenesis"/>
    <property type="evidence" value="ECO:0007669"/>
    <property type="project" value="TreeGrafter"/>
</dbReference>
<dbReference type="GO" id="GO:0008201">
    <property type="term" value="F:heparin binding"/>
    <property type="evidence" value="ECO:0007669"/>
    <property type="project" value="InterPro"/>
</dbReference>
<dbReference type="SUPFAM" id="SSF57593">
    <property type="entry name" value="Heparin-binding domain from vascular endothelial growth factor"/>
    <property type="match status" value="1"/>
</dbReference>
<dbReference type="GO" id="GO:0002040">
    <property type="term" value="P:sprouting angiogenesis"/>
    <property type="evidence" value="ECO:0007669"/>
    <property type="project" value="TreeGrafter"/>
</dbReference>
<dbReference type="GO" id="GO:0001938">
    <property type="term" value="P:positive regulation of endothelial cell proliferation"/>
    <property type="evidence" value="ECO:0007669"/>
    <property type="project" value="TreeGrafter"/>
</dbReference>
<dbReference type="GO" id="GO:0001666">
    <property type="term" value="P:response to hypoxia"/>
    <property type="evidence" value="ECO:0007669"/>
    <property type="project" value="TreeGrafter"/>
</dbReference>
<dbReference type="InterPro" id="IPR036841">
    <property type="entry name" value="VEGF_C_sf"/>
</dbReference>
<organism evidence="7">
    <name type="scientific">Pantherophis guttatus</name>
    <name type="common">Corn snake</name>
    <name type="synonym">Elaphe guttata</name>
    <dbReference type="NCBI Taxonomy" id="94885"/>
    <lineage>
        <taxon>Eukaryota</taxon>
        <taxon>Metazoa</taxon>
        <taxon>Chordata</taxon>
        <taxon>Craniata</taxon>
        <taxon>Vertebrata</taxon>
        <taxon>Euteleostomi</taxon>
        <taxon>Lepidosauria</taxon>
        <taxon>Squamata</taxon>
        <taxon>Bifurcata</taxon>
        <taxon>Unidentata</taxon>
        <taxon>Episquamata</taxon>
        <taxon>Toxicofera</taxon>
        <taxon>Serpentes</taxon>
        <taxon>Colubroidea</taxon>
        <taxon>Colubridae</taxon>
        <taxon>Colubrinae</taxon>
        <taxon>Pantherophis</taxon>
    </lineage>
</organism>
<keyword evidence="2" id="KW-1015">Disulfide bond</keyword>
<dbReference type="SMART" id="SM00141">
    <property type="entry name" value="PDGF"/>
    <property type="match status" value="1"/>
</dbReference>
<accession>A0A098LX09</accession>
<dbReference type="GO" id="GO:0005615">
    <property type="term" value="C:extracellular space"/>
    <property type="evidence" value="ECO:0007669"/>
    <property type="project" value="TreeGrafter"/>
</dbReference>
<dbReference type="Pfam" id="PF00341">
    <property type="entry name" value="PDGF"/>
    <property type="match status" value="1"/>
</dbReference>
<evidence type="ECO:0000256" key="1">
    <source>
        <dbReference type="ARBA" id="ARBA00023030"/>
    </source>
</evidence>
<dbReference type="AlphaFoldDB" id="A0A098LX09"/>
<dbReference type="InterPro" id="IPR023581">
    <property type="entry name" value="PD_growth_factor_CS"/>
</dbReference>
<dbReference type="GO" id="GO:0038084">
    <property type="term" value="P:vascular endothelial growth factor signaling pathway"/>
    <property type="evidence" value="ECO:0007669"/>
    <property type="project" value="TreeGrafter"/>
</dbReference>
<comment type="similarity">
    <text evidence="3">Belongs to the PDGF/VEGF growth factor family.</text>
</comment>
<feature type="compositionally biased region" description="Basic and acidic residues" evidence="4">
    <location>
        <begin position="209"/>
        <end position="232"/>
    </location>
</feature>
<feature type="chain" id="PRO_5001945416" evidence="5">
    <location>
        <begin position="24"/>
        <end position="232"/>
    </location>
</feature>
<dbReference type="PANTHER" id="PTHR12025">
    <property type="entry name" value="VASCULAR ENDOTHELIAL GROWTH FACTOR"/>
    <property type="match status" value="1"/>
</dbReference>
<dbReference type="GO" id="GO:0016020">
    <property type="term" value="C:membrane"/>
    <property type="evidence" value="ECO:0007669"/>
    <property type="project" value="InterPro"/>
</dbReference>
<dbReference type="InterPro" id="IPR050507">
    <property type="entry name" value="PDGF/VEGF_growth_factor"/>
</dbReference>
<name>A0A098LX09_PANGU</name>
<proteinExistence type="evidence at transcript level"/>
<dbReference type="GO" id="GO:0048010">
    <property type="term" value="P:vascular endothelial growth factor receptor signaling pathway"/>
    <property type="evidence" value="ECO:0007669"/>
    <property type="project" value="TreeGrafter"/>
</dbReference>
<evidence type="ECO:0000256" key="2">
    <source>
        <dbReference type="ARBA" id="ARBA00023157"/>
    </source>
</evidence>
<feature type="domain" description="Platelet-derived growth factor (PDGF) family profile" evidence="6">
    <location>
        <begin position="44"/>
        <end position="139"/>
    </location>
</feature>
<reference evidence="7" key="1">
    <citation type="journal article" date="2014" name="Toxicon">
        <title>Testing the Toxicofera: comparative transcriptomics casts doubt on the single, early evolution of the reptile venom system.</title>
        <authorList>
            <person name="Hargreaves A.D."/>
            <person name="Swain M.T."/>
            <person name="Logan D.W."/>
            <person name="Mulley J.F."/>
        </authorList>
    </citation>
    <scope>NUCLEOTIDE SEQUENCE</scope>
    <source>
        <tissue evidence="7">Salivary gland</tissue>
    </source>
</reference>
<evidence type="ECO:0000256" key="4">
    <source>
        <dbReference type="SAM" id="MobiDB-lite"/>
    </source>
</evidence>
<dbReference type="GO" id="GO:0008083">
    <property type="term" value="F:growth factor activity"/>
    <property type="evidence" value="ECO:0007669"/>
    <property type="project" value="UniProtKB-KW"/>
</dbReference>
<dbReference type="SUPFAM" id="SSF57501">
    <property type="entry name" value="Cystine-knot cytokines"/>
    <property type="match status" value="1"/>
</dbReference>
<dbReference type="InterPro" id="IPR029034">
    <property type="entry name" value="Cystine-knot_cytokine"/>
</dbReference>
<protein>
    <submittedName>
        <fullName evidence="7">Vascular endothelial growth factor B</fullName>
    </submittedName>
</protein>
<dbReference type="GO" id="GO:0050930">
    <property type="term" value="P:induction of positive chemotaxis"/>
    <property type="evidence" value="ECO:0007669"/>
    <property type="project" value="TreeGrafter"/>
</dbReference>
<dbReference type="EMBL" id="GBIB01000014">
    <property type="protein sequence ID" value="JAC95038.1"/>
    <property type="molecule type" value="mRNA"/>
</dbReference>
<evidence type="ECO:0000259" key="6">
    <source>
        <dbReference type="PROSITE" id="PS50278"/>
    </source>
</evidence>
<dbReference type="GO" id="GO:0060754">
    <property type="term" value="P:positive regulation of mast cell chemotaxis"/>
    <property type="evidence" value="ECO:0007669"/>
    <property type="project" value="TreeGrafter"/>
</dbReference>
<evidence type="ECO:0000313" key="7">
    <source>
        <dbReference type="EMBL" id="JAC95038.1"/>
    </source>
</evidence>
<feature type="region of interest" description="Disordered" evidence="4">
    <location>
        <begin position="199"/>
        <end position="232"/>
    </location>
</feature>
<dbReference type="PANTHER" id="PTHR12025:SF5">
    <property type="entry name" value="VASCULAR ENDOTHELIAL GROWTH FACTOR A, LONG FORM"/>
    <property type="match status" value="1"/>
</dbReference>
<keyword evidence="5" id="KW-0732">Signal</keyword>
<sequence length="232" mass="26609">MKTLPGFLCLLTMAAWQLPTCSPTTMPPSERKGVEFEKMLPTTEVIHFLEVYNRSVCQPKEMMVSVTAEHPSLDNHIMIPSCVALRRCTGCCSDDSLDCVPNRSREVILEVMASLFPNRYITQLTFEEHLECTCRSRTMLFRSNSISQSCAPCRDRKKHPDPQTCKCVCRHRSGHCERRGMKFSERTCRCAKHRGRIAPRRVKPTLQAKPREKRAQRSIDCRSARSESLHAH</sequence>
<dbReference type="Gene3D" id="2.10.90.10">
    <property type="entry name" value="Cystine-knot cytokines"/>
    <property type="match status" value="1"/>
</dbReference>
<dbReference type="Gene3D" id="2.10.160.10">
    <property type="entry name" value="Vascular endothelial growth factor, heparin-binding domain"/>
    <property type="match status" value="1"/>
</dbReference>
<dbReference type="PROSITE" id="PS00249">
    <property type="entry name" value="PDGF_1"/>
    <property type="match status" value="1"/>
</dbReference>
<dbReference type="PROSITE" id="PS50278">
    <property type="entry name" value="PDGF_2"/>
    <property type="match status" value="1"/>
</dbReference>
<evidence type="ECO:0000256" key="3">
    <source>
        <dbReference type="RuleBase" id="RU003818"/>
    </source>
</evidence>
<evidence type="ECO:0000256" key="5">
    <source>
        <dbReference type="SAM" id="SignalP"/>
    </source>
</evidence>
<keyword evidence="1 3" id="KW-0339">Growth factor</keyword>
<dbReference type="GO" id="GO:0042056">
    <property type="term" value="F:chemoattractant activity"/>
    <property type="evidence" value="ECO:0007669"/>
    <property type="project" value="TreeGrafter"/>
</dbReference>